<proteinExistence type="predicted"/>
<keyword evidence="2" id="KW-1185">Reference proteome</keyword>
<accession>A0A941CZI7</accession>
<evidence type="ECO:0000313" key="2">
    <source>
        <dbReference type="Proteomes" id="UP000622580"/>
    </source>
</evidence>
<name>A0A941CZI7_9CAUL</name>
<sequence length="138" mass="15541">MTNPLAITEEVRALEHLDLDGLRHAWRRRYGAPPKLRSVDLLARLLAWRIQAEAFGGLDAETRRNLRRASASPRDRQLSAGSLIVREWQGRRHEVTVGECAYQYEGQTYQSLSAVAQAITGVKWNGPRFFGLRAGSPT</sequence>
<comment type="caution">
    <text evidence="1">The sequence shown here is derived from an EMBL/GenBank/DDBJ whole genome shotgun (WGS) entry which is preliminary data.</text>
</comment>
<dbReference type="Pfam" id="PF11149">
    <property type="entry name" value="DUF2924"/>
    <property type="match status" value="1"/>
</dbReference>
<reference evidence="1" key="1">
    <citation type="submission" date="2021-04" db="EMBL/GenBank/DDBJ databases">
        <title>Draft genome assembly of strain Phenylobacterium sp. 20VBR1 using MiniION and Illumina platforms.</title>
        <authorList>
            <person name="Thomas F.A."/>
            <person name="Krishnan K.P."/>
            <person name="Sinha R.K."/>
        </authorList>
    </citation>
    <scope>NUCLEOTIDE SEQUENCE</scope>
    <source>
        <strain evidence="1">20VBR1</strain>
    </source>
</reference>
<dbReference type="Proteomes" id="UP000622580">
    <property type="component" value="Unassembled WGS sequence"/>
</dbReference>
<gene>
    <name evidence="1" type="ORF">JKL49_05235</name>
</gene>
<organism evidence="1 2">
    <name type="scientific">Phenylobacterium glaciei</name>
    <dbReference type="NCBI Taxonomy" id="2803784"/>
    <lineage>
        <taxon>Bacteria</taxon>
        <taxon>Pseudomonadati</taxon>
        <taxon>Pseudomonadota</taxon>
        <taxon>Alphaproteobacteria</taxon>
        <taxon>Caulobacterales</taxon>
        <taxon>Caulobacteraceae</taxon>
        <taxon>Phenylobacterium</taxon>
    </lineage>
</organism>
<dbReference type="InterPro" id="IPR021322">
    <property type="entry name" value="DUF2924"/>
</dbReference>
<protein>
    <submittedName>
        <fullName evidence="1">DUF2924 domain-containing protein</fullName>
    </submittedName>
</protein>
<dbReference type="EMBL" id="JAGSGD010000001">
    <property type="protein sequence ID" value="MBR7618787.1"/>
    <property type="molecule type" value="Genomic_DNA"/>
</dbReference>
<dbReference type="AlphaFoldDB" id="A0A941CZI7"/>
<dbReference type="RefSeq" id="WP_215338724.1">
    <property type="nucleotide sequence ID" value="NZ_JAGSGD010000001.1"/>
</dbReference>
<evidence type="ECO:0000313" key="1">
    <source>
        <dbReference type="EMBL" id="MBR7618787.1"/>
    </source>
</evidence>